<name>A0A0A9ECM5_ARUDO</name>
<dbReference type="EMBL" id="GBRH01200074">
    <property type="protein sequence ID" value="JAD97821.1"/>
    <property type="molecule type" value="Transcribed_RNA"/>
</dbReference>
<protein>
    <submittedName>
        <fullName evidence="1">Uncharacterized protein</fullName>
    </submittedName>
</protein>
<organism evidence="1">
    <name type="scientific">Arundo donax</name>
    <name type="common">Giant reed</name>
    <name type="synonym">Donax arundinaceus</name>
    <dbReference type="NCBI Taxonomy" id="35708"/>
    <lineage>
        <taxon>Eukaryota</taxon>
        <taxon>Viridiplantae</taxon>
        <taxon>Streptophyta</taxon>
        <taxon>Embryophyta</taxon>
        <taxon>Tracheophyta</taxon>
        <taxon>Spermatophyta</taxon>
        <taxon>Magnoliopsida</taxon>
        <taxon>Liliopsida</taxon>
        <taxon>Poales</taxon>
        <taxon>Poaceae</taxon>
        <taxon>PACMAD clade</taxon>
        <taxon>Arundinoideae</taxon>
        <taxon>Arundineae</taxon>
        <taxon>Arundo</taxon>
    </lineage>
</organism>
<sequence>MARMDGELSYLAVPVVVVVVIGMVDLSRSATNVVRLDTLRVNVGCGLVLEV</sequence>
<evidence type="ECO:0000313" key="1">
    <source>
        <dbReference type="EMBL" id="JAD97821.1"/>
    </source>
</evidence>
<reference evidence="1" key="1">
    <citation type="submission" date="2014-09" db="EMBL/GenBank/DDBJ databases">
        <authorList>
            <person name="Magalhaes I.L.F."/>
            <person name="Oliveira U."/>
            <person name="Santos F.R."/>
            <person name="Vidigal T.H.D.A."/>
            <person name="Brescovit A.D."/>
            <person name="Santos A.J."/>
        </authorList>
    </citation>
    <scope>NUCLEOTIDE SEQUENCE</scope>
    <source>
        <tissue evidence="1">Shoot tissue taken approximately 20 cm above the soil surface</tissue>
    </source>
</reference>
<reference evidence="1" key="2">
    <citation type="journal article" date="2015" name="Data Brief">
        <title>Shoot transcriptome of the giant reed, Arundo donax.</title>
        <authorList>
            <person name="Barrero R.A."/>
            <person name="Guerrero F.D."/>
            <person name="Moolhuijzen P."/>
            <person name="Goolsby J.A."/>
            <person name="Tidwell J."/>
            <person name="Bellgard S.E."/>
            <person name="Bellgard M.I."/>
        </authorList>
    </citation>
    <scope>NUCLEOTIDE SEQUENCE</scope>
    <source>
        <tissue evidence="1">Shoot tissue taken approximately 20 cm above the soil surface</tissue>
    </source>
</reference>
<proteinExistence type="predicted"/>
<dbReference type="AlphaFoldDB" id="A0A0A9ECM5"/>
<accession>A0A0A9ECM5</accession>